<reference evidence="4 6" key="2">
    <citation type="submission" date="2015-12" db="EMBL/GenBank/DDBJ databases">
        <authorList>
            <person name="Lauer A."/>
            <person name="Humrighouse B."/>
            <person name="Loparev V."/>
            <person name="Shewmaker P.L."/>
            <person name="Whitney A.M."/>
            <person name="McLaughlin R.W."/>
        </authorList>
    </citation>
    <scope>NUCLEOTIDE SEQUENCE [LARGE SCALE GENOMIC DNA]</scope>
    <source>
        <strain evidence="4 6">LMG 23085</strain>
    </source>
</reference>
<sequence length="212" mass="24043">MENTYRENNFDTIMKGRRSIRNYDPTVKISHEEMEQIINDTVKAPSSVNMQPWRFTVVESEAGKEALAPLVRFNKLQNETSAAMIVIFGDLNSFEHAEKIYGTAVEQNLMPQEVKERQLEVLSPLFEQMSTEDKKEMATIDGALAAMNLMLVARAYGYDTNPIGGFEREKIAEALGMDKERYYPVMIVSIGKANEAGYPSYRLPAADITTWK</sequence>
<dbReference type="InterPro" id="IPR000415">
    <property type="entry name" value="Nitroreductase-like"/>
</dbReference>
<dbReference type="PANTHER" id="PTHR43673">
    <property type="entry name" value="NAD(P)H NITROREDUCTASE YDGI-RELATED"/>
    <property type="match status" value="1"/>
</dbReference>
<dbReference type="InterPro" id="IPR029479">
    <property type="entry name" value="Nitroreductase"/>
</dbReference>
<dbReference type="KEGG" id="ess:ATZ33_10585"/>
<accession>A0A0S3KBV7</accession>
<dbReference type="CDD" id="cd02137">
    <property type="entry name" value="MhqN-like"/>
    <property type="match status" value="1"/>
</dbReference>
<proteinExistence type="inferred from homology"/>
<evidence type="ECO:0000313" key="5">
    <source>
        <dbReference type="EMBL" id="OJG92063.1"/>
    </source>
</evidence>
<keyword evidence="6" id="KW-1185">Reference proteome</keyword>
<dbReference type="Proteomes" id="UP000065511">
    <property type="component" value="Chromosome"/>
</dbReference>
<dbReference type="GO" id="GO:0016491">
    <property type="term" value="F:oxidoreductase activity"/>
    <property type="evidence" value="ECO:0007669"/>
    <property type="project" value="UniProtKB-KW"/>
</dbReference>
<feature type="domain" description="Nitroreductase" evidence="3">
    <location>
        <begin position="15"/>
        <end position="192"/>
    </location>
</feature>
<reference evidence="5 7" key="1">
    <citation type="submission" date="2014-12" db="EMBL/GenBank/DDBJ databases">
        <title>Draft genome sequences of 29 type strains of Enterococci.</title>
        <authorList>
            <person name="Zhong Z."/>
            <person name="Sun Z."/>
            <person name="Liu W."/>
            <person name="Zhang W."/>
            <person name="Zhang H."/>
        </authorList>
    </citation>
    <scope>NUCLEOTIDE SEQUENCE [LARGE SCALE GENOMIC DNA]</scope>
    <source>
        <strain evidence="5 7">DSM 22801</strain>
    </source>
</reference>
<dbReference type="AlphaFoldDB" id="A0A0S3KBV7"/>
<dbReference type="SUPFAM" id="SSF55469">
    <property type="entry name" value="FMN-dependent nitroreductase-like"/>
    <property type="match status" value="1"/>
</dbReference>
<dbReference type="RefSeq" id="WP_071877376.1">
    <property type="nucleotide sequence ID" value="NZ_JXLC01000008.1"/>
</dbReference>
<dbReference type="OrthoDB" id="9782629at2"/>
<dbReference type="Pfam" id="PF00881">
    <property type="entry name" value="Nitroreductase"/>
    <property type="match status" value="1"/>
</dbReference>
<evidence type="ECO:0000256" key="1">
    <source>
        <dbReference type="ARBA" id="ARBA00007118"/>
    </source>
</evidence>
<comment type="similarity">
    <text evidence="1">Belongs to the nitroreductase family.</text>
</comment>
<name>A0A0S3KBV7_9ENTE</name>
<dbReference type="EMBL" id="CP013614">
    <property type="protein sequence ID" value="ALS01805.1"/>
    <property type="molecule type" value="Genomic_DNA"/>
</dbReference>
<evidence type="ECO:0000313" key="6">
    <source>
        <dbReference type="Proteomes" id="UP000065511"/>
    </source>
</evidence>
<dbReference type="EMBL" id="JXLC01000008">
    <property type="protein sequence ID" value="OJG92063.1"/>
    <property type="molecule type" value="Genomic_DNA"/>
</dbReference>
<dbReference type="Gene3D" id="3.40.109.10">
    <property type="entry name" value="NADH Oxidase"/>
    <property type="match status" value="1"/>
</dbReference>
<organism evidence="5 7">
    <name type="scientific">Enterococcus silesiacus</name>
    <dbReference type="NCBI Taxonomy" id="332949"/>
    <lineage>
        <taxon>Bacteria</taxon>
        <taxon>Bacillati</taxon>
        <taxon>Bacillota</taxon>
        <taxon>Bacilli</taxon>
        <taxon>Lactobacillales</taxon>
        <taxon>Enterococcaceae</taxon>
        <taxon>Enterococcus</taxon>
    </lineage>
</organism>
<gene>
    <name evidence="4" type="ORF">ATZ33_10585</name>
    <name evidence="5" type="ORF">RV15_GL003448</name>
</gene>
<evidence type="ECO:0000256" key="2">
    <source>
        <dbReference type="ARBA" id="ARBA00023002"/>
    </source>
</evidence>
<evidence type="ECO:0000313" key="7">
    <source>
        <dbReference type="Proteomes" id="UP000183039"/>
    </source>
</evidence>
<protein>
    <submittedName>
        <fullName evidence="4">NAD(P)H nitroreductase</fullName>
    </submittedName>
</protein>
<evidence type="ECO:0000313" key="4">
    <source>
        <dbReference type="EMBL" id="ALS01805.1"/>
    </source>
</evidence>
<dbReference type="Proteomes" id="UP000183039">
    <property type="component" value="Unassembled WGS sequence"/>
</dbReference>
<dbReference type="PANTHER" id="PTHR43673:SF10">
    <property type="entry name" value="NADH DEHYDROGENASE_NAD(P)H NITROREDUCTASE XCC3605-RELATED"/>
    <property type="match status" value="1"/>
</dbReference>
<evidence type="ECO:0000259" key="3">
    <source>
        <dbReference type="Pfam" id="PF00881"/>
    </source>
</evidence>
<keyword evidence="2" id="KW-0560">Oxidoreductase</keyword>